<evidence type="ECO:0000313" key="5">
    <source>
        <dbReference type="Proteomes" id="UP000623461"/>
    </source>
</evidence>
<gene>
    <name evidence="4" type="ORF">GCM10009721_25770</name>
</gene>
<feature type="transmembrane region" description="Helical" evidence="2">
    <location>
        <begin position="138"/>
        <end position="157"/>
    </location>
</feature>
<keyword evidence="2" id="KW-0812">Transmembrane</keyword>
<feature type="domain" description="Phosphatidic acid phosphatase type 2/haloperoxidase" evidence="3">
    <location>
        <begin position="100"/>
        <end position="206"/>
    </location>
</feature>
<organism evidence="4 5">
    <name type="scientific">Terrabacter tumescens</name>
    <dbReference type="NCBI Taxonomy" id="60443"/>
    <lineage>
        <taxon>Bacteria</taxon>
        <taxon>Bacillati</taxon>
        <taxon>Actinomycetota</taxon>
        <taxon>Actinomycetes</taxon>
        <taxon>Micrococcales</taxon>
        <taxon>Intrasporangiaceae</taxon>
        <taxon>Terrabacter</taxon>
    </lineage>
</organism>
<feature type="transmembrane region" description="Helical" evidence="2">
    <location>
        <begin position="164"/>
        <end position="185"/>
    </location>
</feature>
<evidence type="ECO:0000259" key="3">
    <source>
        <dbReference type="SMART" id="SM00014"/>
    </source>
</evidence>
<dbReference type="SUPFAM" id="SSF48317">
    <property type="entry name" value="Acid phosphatase/Vanadium-dependent haloperoxidase"/>
    <property type="match status" value="1"/>
</dbReference>
<name>A0ABQ2I1N7_9MICO</name>
<feature type="transmembrane region" description="Helical" evidence="2">
    <location>
        <begin position="191"/>
        <end position="208"/>
    </location>
</feature>
<dbReference type="Proteomes" id="UP000623461">
    <property type="component" value="Unassembled WGS sequence"/>
</dbReference>
<accession>A0ABQ2I1N7</accession>
<feature type="transmembrane region" description="Helical" evidence="2">
    <location>
        <begin position="96"/>
        <end position="118"/>
    </location>
</feature>
<comment type="caution">
    <text evidence="4">The sequence shown here is derived from an EMBL/GenBank/DDBJ whole genome shotgun (WGS) entry which is preliminary data.</text>
</comment>
<dbReference type="InterPro" id="IPR018296">
    <property type="entry name" value="Acid_Pase_classA_bac_CS"/>
</dbReference>
<evidence type="ECO:0000313" key="4">
    <source>
        <dbReference type="EMBL" id="GGM97695.1"/>
    </source>
</evidence>
<keyword evidence="2" id="KW-0472">Membrane</keyword>
<sequence length="255" mass="26246">MSTPESGSPDHRRYEPLVALLLAVGLVLITVGVVSGGALLRLDDRVLALTPGRGGGPRAAELVTLGIVDLATPVLSVAVLCAVTFAVCLRTGRWTPLVVAGPALVLVSGSVLLGKAVITRSAPDVPGMLGGDGSYPSGHTATALVCAGVAAELLSRLQPARRRLAWAAAATWTTLVAGALLWLHFHWLSDVVGSVLLATLVLWLLLRWPARLGARLEAPASQQPDGRPGAGGAGRGREAGRLGPLWLDGDRSGAR</sequence>
<keyword evidence="2" id="KW-1133">Transmembrane helix</keyword>
<dbReference type="InterPro" id="IPR000326">
    <property type="entry name" value="PAP2/HPO"/>
</dbReference>
<dbReference type="Pfam" id="PF01569">
    <property type="entry name" value="PAP2"/>
    <property type="match status" value="1"/>
</dbReference>
<dbReference type="Gene3D" id="1.20.144.10">
    <property type="entry name" value="Phosphatidic acid phosphatase type 2/haloperoxidase"/>
    <property type="match status" value="1"/>
</dbReference>
<feature type="transmembrane region" description="Helical" evidence="2">
    <location>
        <begin position="17"/>
        <end position="42"/>
    </location>
</feature>
<evidence type="ECO:0000256" key="2">
    <source>
        <dbReference type="SAM" id="Phobius"/>
    </source>
</evidence>
<dbReference type="PROSITE" id="PS01157">
    <property type="entry name" value="ACID_PHOSPH_CL_A"/>
    <property type="match status" value="1"/>
</dbReference>
<feature type="transmembrane region" description="Helical" evidence="2">
    <location>
        <begin position="62"/>
        <end position="89"/>
    </location>
</feature>
<dbReference type="InterPro" id="IPR036938">
    <property type="entry name" value="PAP2/HPO_sf"/>
</dbReference>
<keyword evidence="5" id="KW-1185">Reference proteome</keyword>
<protein>
    <recommendedName>
        <fullName evidence="3">Phosphatidic acid phosphatase type 2/haloperoxidase domain-containing protein</fullName>
    </recommendedName>
</protein>
<dbReference type="EMBL" id="BMNZ01000004">
    <property type="protein sequence ID" value="GGM97695.1"/>
    <property type="molecule type" value="Genomic_DNA"/>
</dbReference>
<feature type="region of interest" description="Disordered" evidence="1">
    <location>
        <begin position="218"/>
        <end position="255"/>
    </location>
</feature>
<dbReference type="SMART" id="SM00014">
    <property type="entry name" value="acidPPc"/>
    <property type="match status" value="1"/>
</dbReference>
<proteinExistence type="predicted"/>
<evidence type="ECO:0000256" key="1">
    <source>
        <dbReference type="SAM" id="MobiDB-lite"/>
    </source>
</evidence>
<reference evidence="5" key="1">
    <citation type="journal article" date="2019" name="Int. J. Syst. Evol. Microbiol.">
        <title>The Global Catalogue of Microorganisms (GCM) 10K type strain sequencing project: providing services to taxonomists for standard genome sequencing and annotation.</title>
        <authorList>
            <consortium name="The Broad Institute Genomics Platform"/>
            <consortium name="The Broad Institute Genome Sequencing Center for Infectious Disease"/>
            <person name="Wu L."/>
            <person name="Ma J."/>
        </authorList>
    </citation>
    <scope>NUCLEOTIDE SEQUENCE [LARGE SCALE GENOMIC DNA]</scope>
    <source>
        <strain evidence="5">JCM 1365</strain>
    </source>
</reference>